<keyword evidence="6" id="KW-0408">Iron</keyword>
<dbReference type="GO" id="GO:0016705">
    <property type="term" value="F:oxidoreductase activity, acting on paired donors, with incorporation or reduction of molecular oxygen"/>
    <property type="evidence" value="ECO:0007669"/>
    <property type="project" value="InterPro"/>
</dbReference>
<dbReference type="EMBL" id="JAPFFK010000006">
    <property type="protein sequence ID" value="KAJ6760806.1"/>
    <property type="molecule type" value="Genomic_DNA"/>
</dbReference>
<evidence type="ECO:0000313" key="8">
    <source>
        <dbReference type="EMBL" id="KAJ6760806.1"/>
    </source>
</evidence>
<dbReference type="InterPro" id="IPR036396">
    <property type="entry name" value="Cyt_P450_sf"/>
</dbReference>
<evidence type="ECO:0000256" key="5">
    <source>
        <dbReference type="ARBA" id="ARBA00023002"/>
    </source>
</evidence>
<keyword evidence="3" id="KW-0349">Heme</keyword>
<dbReference type="Pfam" id="PF00067">
    <property type="entry name" value="p450"/>
    <property type="match status" value="1"/>
</dbReference>
<evidence type="ECO:0000256" key="7">
    <source>
        <dbReference type="ARBA" id="ARBA00023033"/>
    </source>
</evidence>
<accession>A0A9Q0W6A8</accession>
<dbReference type="Gene3D" id="1.10.630.10">
    <property type="entry name" value="Cytochrome P450"/>
    <property type="match status" value="1"/>
</dbReference>
<protein>
    <submittedName>
        <fullName evidence="8">FLAVONOID 3'-MONOOXYGENASE-RELATED</fullName>
    </submittedName>
</protein>
<reference evidence="8" key="2">
    <citation type="journal article" date="2023" name="Int. J. Mol. Sci.">
        <title>De Novo Assembly and Annotation of 11 Diverse Shrub Willow (Salix) Genomes Reveals Novel Gene Organization in Sex-Linked Regions.</title>
        <authorList>
            <person name="Hyden B."/>
            <person name="Feng K."/>
            <person name="Yates T.B."/>
            <person name="Jawdy S."/>
            <person name="Cereghino C."/>
            <person name="Smart L.B."/>
            <person name="Muchero W."/>
        </authorList>
    </citation>
    <scope>NUCLEOTIDE SEQUENCE</scope>
    <source>
        <tissue evidence="8">Shoot tip</tissue>
    </source>
</reference>
<keyword evidence="7" id="KW-0503">Monooxygenase</keyword>
<reference evidence="8" key="1">
    <citation type="submission" date="2022-11" db="EMBL/GenBank/DDBJ databases">
        <authorList>
            <person name="Hyden B.L."/>
            <person name="Feng K."/>
            <person name="Yates T."/>
            <person name="Jawdy S."/>
            <person name="Smart L.B."/>
            <person name="Muchero W."/>
        </authorList>
    </citation>
    <scope>NUCLEOTIDE SEQUENCE</scope>
    <source>
        <tissue evidence="8">Shoot tip</tissue>
    </source>
</reference>
<evidence type="ECO:0000256" key="6">
    <source>
        <dbReference type="ARBA" id="ARBA00023004"/>
    </source>
</evidence>
<dbReference type="PANTHER" id="PTHR47955:SF19">
    <property type="entry name" value="CYTOCHROME P450 71A9-LIKE ISOFORM X1"/>
    <property type="match status" value="1"/>
</dbReference>
<dbReference type="AlphaFoldDB" id="A0A9Q0W6A8"/>
<dbReference type="GO" id="GO:0005506">
    <property type="term" value="F:iron ion binding"/>
    <property type="evidence" value="ECO:0007669"/>
    <property type="project" value="InterPro"/>
</dbReference>
<keyword evidence="4" id="KW-0479">Metal-binding</keyword>
<comment type="caution">
    <text evidence="8">The sequence shown here is derived from an EMBL/GenBank/DDBJ whole genome shotgun (WGS) entry which is preliminary data.</text>
</comment>
<name>A0A9Q0W6A8_SALPP</name>
<dbReference type="OrthoDB" id="2789670at2759"/>
<gene>
    <name evidence="8" type="ORF">OIU79_025618</name>
</gene>
<evidence type="ECO:0000256" key="3">
    <source>
        <dbReference type="ARBA" id="ARBA00022617"/>
    </source>
</evidence>
<dbReference type="Proteomes" id="UP001151532">
    <property type="component" value="Chromosome 15Z"/>
</dbReference>
<dbReference type="SUPFAM" id="SSF48264">
    <property type="entry name" value="Cytochrome P450"/>
    <property type="match status" value="1"/>
</dbReference>
<keyword evidence="5" id="KW-0560">Oxidoreductase</keyword>
<sequence length="116" mass="13083">MLDDFQALLGGFSLGDYFPSMEFVHSLTGMKSKLQRTFRQFDQFFDEVITEHQNSKGGKEEKKDLVDVLLDIQRAGSSEMPLTMDNIKAVILVSEHLIGLAVTFNFNAPNIKLLVD</sequence>
<comment type="cofactor">
    <cofactor evidence="1">
        <name>heme</name>
        <dbReference type="ChEBI" id="CHEBI:30413"/>
    </cofactor>
</comment>
<evidence type="ECO:0000256" key="2">
    <source>
        <dbReference type="ARBA" id="ARBA00010617"/>
    </source>
</evidence>
<proteinExistence type="inferred from homology"/>
<dbReference type="GO" id="GO:0020037">
    <property type="term" value="F:heme binding"/>
    <property type="evidence" value="ECO:0007669"/>
    <property type="project" value="InterPro"/>
</dbReference>
<evidence type="ECO:0000313" key="9">
    <source>
        <dbReference type="Proteomes" id="UP001151532"/>
    </source>
</evidence>
<organism evidence="8 9">
    <name type="scientific">Salix purpurea</name>
    <name type="common">Purple osier willow</name>
    <dbReference type="NCBI Taxonomy" id="77065"/>
    <lineage>
        <taxon>Eukaryota</taxon>
        <taxon>Viridiplantae</taxon>
        <taxon>Streptophyta</taxon>
        <taxon>Embryophyta</taxon>
        <taxon>Tracheophyta</taxon>
        <taxon>Spermatophyta</taxon>
        <taxon>Magnoliopsida</taxon>
        <taxon>eudicotyledons</taxon>
        <taxon>Gunneridae</taxon>
        <taxon>Pentapetalae</taxon>
        <taxon>rosids</taxon>
        <taxon>fabids</taxon>
        <taxon>Malpighiales</taxon>
        <taxon>Salicaceae</taxon>
        <taxon>Saliceae</taxon>
        <taxon>Salix</taxon>
    </lineage>
</organism>
<dbReference type="GO" id="GO:0004497">
    <property type="term" value="F:monooxygenase activity"/>
    <property type="evidence" value="ECO:0007669"/>
    <property type="project" value="UniProtKB-KW"/>
</dbReference>
<keyword evidence="9" id="KW-1185">Reference proteome</keyword>
<dbReference type="InterPro" id="IPR001128">
    <property type="entry name" value="Cyt_P450"/>
</dbReference>
<evidence type="ECO:0000256" key="1">
    <source>
        <dbReference type="ARBA" id="ARBA00001971"/>
    </source>
</evidence>
<evidence type="ECO:0000256" key="4">
    <source>
        <dbReference type="ARBA" id="ARBA00022723"/>
    </source>
</evidence>
<dbReference type="PANTHER" id="PTHR47955">
    <property type="entry name" value="CYTOCHROME P450 FAMILY 71 PROTEIN"/>
    <property type="match status" value="1"/>
</dbReference>
<comment type="similarity">
    <text evidence="2">Belongs to the cytochrome P450 family.</text>
</comment>